<evidence type="ECO:0000313" key="3">
    <source>
        <dbReference type="Proteomes" id="UP000549394"/>
    </source>
</evidence>
<organism evidence="2 3">
    <name type="scientific">Dimorphilus gyrociliatus</name>
    <dbReference type="NCBI Taxonomy" id="2664684"/>
    <lineage>
        <taxon>Eukaryota</taxon>
        <taxon>Metazoa</taxon>
        <taxon>Spiralia</taxon>
        <taxon>Lophotrochozoa</taxon>
        <taxon>Annelida</taxon>
        <taxon>Polychaeta</taxon>
        <taxon>Polychaeta incertae sedis</taxon>
        <taxon>Dinophilidae</taxon>
        <taxon>Dimorphilus</taxon>
    </lineage>
</organism>
<comment type="caution">
    <text evidence="2">The sequence shown here is derived from an EMBL/GenBank/DDBJ whole genome shotgun (WGS) entry which is preliminary data.</text>
</comment>
<feature type="transmembrane region" description="Helical" evidence="1">
    <location>
        <begin position="376"/>
        <end position="398"/>
    </location>
</feature>
<gene>
    <name evidence="2" type="ORF">DGYR_LOCUS6074</name>
</gene>
<feature type="transmembrane region" description="Helical" evidence="1">
    <location>
        <begin position="445"/>
        <end position="463"/>
    </location>
</feature>
<feature type="transmembrane region" description="Helical" evidence="1">
    <location>
        <begin position="523"/>
        <end position="544"/>
    </location>
</feature>
<proteinExistence type="predicted"/>
<evidence type="ECO:0000256" key="1">
    <source>
        <dbReference type="SAM" id="Phobius"/>
    </source>
</evidence>
<dbReference type="Gene3D" id="3.40.630.10">
    <property type="entry name" value="Zn peptidases"/>
    <property type="match status" value="1"/>
</dbReference>
<dbReference type="Pfam" id="PF04114">
    <property type="entry name" value="Gaa1"/>
    <property type="match status" value="1"/>
</dbReference>
<name>A0A7I8VMP1_9ANNE</name>
<dbReference type="GO" id="GO:0016255">
    <property type="term" value="P:attachment of GPI anchor to protein"/>
    <property type="evidence" value="ECO:0007669"/>
    <property type="project" value="TreeGrafter"/>
</dbReference>
<dbReference type="EMBL" id="CAJFCJ010000007">
    <property type="protein sequence ID" value="CAD5117555.1"/>
    <property type="molecule type" value="Genomic_DNA"/>
</dbReference>
<dbReference type="Proteomes" id="UP000549394">
    <property type="component" value="Unassembled WGS sequence"/>
</dbReference>
<feature type="transmembrane region" description="Helical" evidence="1">
    <location>
        <begin position="483"/>
        <end position="511"/>
    </location>
</feature>
<dbReference type="AlphaFoldDB" id="A0A7I8VMP1"/>
<dbReference type="GO" id="GO:0042765">
    <property type="term" value="C:GPI-anchor transamidase complex"/>
    <property type="evidence" value="ECO:0007669"/>
    <property type="project" value="InterPro"/>
</dbReference>
<keyword evidence="1" id="KW-0472">Membrane</keyword>
<dbReference type="InterPro" id="IPR007246">
    <property type="entry name" value="Gaa1"/>
</dbReference>
<protein>
    <submittedName>
        <fullName evidence="2">DgyrCDS6317</fullName>
    </submittedName>
</protein>
<keyword evidence="1" id="KW-0812">Transmembrane</keyword>
<sequence>MGLLTSGSRQTEILGLFLDKYHIPLSVLCYVGGLVWFCLLSDPRFNAGTYFSENALLTGIVDNEFSSFYNPSQLKAELKAEMRKDEERKIPADWLYNKMFELGLDVSIQNFSFSYPLEPENEMHQRNEWKGRNVYGILRAPKSASFEAFVLLVPWRGEEESTVTSISLLIKMADMMRHKSYWAKDIIFLFTEYDSVGVQAWLDAYHDIRTSEFISPSHLATRSGSIQAALNVEILADRFSTINFILEGINGQMPNLDLLNSLALLCKQRGVRIALQGRRDKKISPNSWKYTLGTLVRAVWAQASGVATAAHAPFLKFGIPSLTMRSQGSSKSSSSDIMDIGFVLEGICRSLNNLLERFHQSFFFYILPHTDRYISIGLYMPPLGVMSLPLLMRALVLWTRAKNATFSPIVPPIVLSIIMGLLSLFAPDHLVRVARAIRLPAPEALGWGTFSLHMAAILLPYMLTRKAKNGKGDFWDANLLHSVALIIFAVSTSAVCVLNASLGAIILVFSVPSALLASPSKSWIFYILKMILLISTCPFFILIWNISIRGFLMGQELSLEKIWLQSQNILTMGVVASEWFGSWGWKVVAGLFFPLWILFWSCLNSPIRNEKVEIEATKPEEKKIN</sequence>
<feature type="transmembrane region" description="Helical" evidence="1">
    <location>
        <begin position="404"/>
        <end position="425"/>
    </location>
</feature>
<keyword evidence="3" id="KW-1185">Reference proteome</keyword>
<dbReference type="PANTHER" id="PTHR13304:SF0">
    <property type="entry name" value="GLYCOSYLPHOSPHATIDYLINOSITOL ANCHOR ATTACHMENT 1 PROTEIN"/>
    <property type="match status" value="1"/>
</dbReference>
<feature type="transmembrane region" description="Helical" evidence="1">
    <location>
        <begin position="583"/>
        <end position="603"/>
    </location>
</feature>
<reference evidence="2 3" key="1">
    <citation type="submission" date="2020-08" db="EMBL/GenBank/DDBJ databases">
        <authorList>
            <person name="Hejnol A."/>
        </authorList>
    </citation>
    <scope>NUCLEOTIDE SEQUENCE [LARGE SCALE GENOMIC DNA]</scope>
</reference>
<accession>A0A7I8VMP1</accession>
<evidence type="ECO:0000313" key="2">
    <source>
        <dbReference type="EMBL" id="CAD5117555.1"/>
    </source>
</evidence>
<dbReference type="PANTHER" id="PTHR13304">
    <property type="entry name" value="GLYCOSYLPHOSPHATIDYLINOSITOL ANCHOR ATTACHMENT 1 PROTEIN"/>
    <property type="match status" value="1"/>
</dbReference>
<keyword evidence="1" id="KW-1133">Transmembrane helix</keyword>
<dbReference type="OrthoDB" id="445301at2759"/>
<dbReference type="PIRSF" id="PIRSF036762">
    <property type="entry name" value="GAA1"/>
    <property type="match status" value="1"/>
</dbReference>